<dbReference type="GO" id="GO:0005886">
    <property type="term" value="C:plasma membrane"/>
    <property type="evidence" value="ECO:0007669"/>
    <property type="project" value="UniProtKB-SubCell"/>
</dbReference>
<dbReference type="Pfam" id="PF08447">
    <property type="entry name" value="PAS_3"/>
    <property type="match status" value="1"/>
</dbReference>
<evidence type="ECO:0000256" key="5">
    <source>
        <dbReference type="ARBA" id="ARBA00022519"/>
    </source>
</evidence>
<dbReference type="GO" id="GO:0007165">
    <property type="term" value="P:signal transduction"/>
    <property type="evidence" value="ECO:0007669"/>
    <property type="project" value="UniProtKB-KW"/>
</dbReference>
<feature type="domain" description="PAS" evidence="13">
    <location>
        <begin position="64"/>
        <end position="103"/>
    </location>
</feature>
<feature type="domain" description="Methyl-accepting transducer" evidence="12">
    <location>
        <begin position="292"/>
        <end position="528"/>
    </location>
</feature>
<keyword evidence="9 11" id="KW-0807">Transducer</keyword>
<evidence type="ECO:0000256" key="8">
    <source>
        <dbReference type="ARBA" id="ARBA00023136"/>
    </source>
</evidence>
<dbReference type="InterPro" id="IPR013655">
    <property type="entry name" value="PAS_fold_3"/>
</dbReference>
<comment type="caution">
    <text evidence="14">The sequence shown here is derived from an EMBL/GenBank/DDBJ whole genome shotgun (WGS) entry which is preliminary data.</text>
</comment>
<dbReference type="AlphaFoldDB" id="A0A4Q9R4I4"/>
<dbReference type="Pfam" id="PF00015">
    <property type="entry name" value="MCPsignal"/>
    <property type="match status" value="1"/>
</dbReference>
<dbReference type="PANTHER" id="PTHR32089:SF74">
    <property type="entry name" value="METHYL-ACCEPTING CHEMOTAXIS PROTEIN AER"/>
    <property type="match status" value="1"/>
</dbReference>
<keyword evidence="6" id="KW-0812">Transmembrane</keyword>
<evidence type="ECO:0000313" key="15">
    <source>
        <dbReference type="Proteomes" id="UP000292639"/>
    </source>
</evidence>
<dbReference type="PROSITE" id="PS50112">
    <property type="entry name" value="PAS"/>
    <property type="match status" value="1"/>
</dbReference>
<evidence type="ECO:0000256" key="7">
    <source>
        <dbReference type="ARBA" id="ARBA00022989"/>
    </source>
</evidence>
<evidence type="ECO:0000256" key="2">
    <source>
        <dbReference type="ARBA" id="ARBA00022475"/>
    </source>
</evidence>
<keyword evidence="7" id="KW-1133">Transmembrane helix</keyword>
<dbReference type="SUPFAM" id="SSF58104">
    <property type="entry name" value="Methyl-accepting chemotaxis protein (MCP) signaling domain"/>
    <property type="match status" value="1"/>
</dbReference>
<comment type="subcellular location">
    <subcellularLocation>
        <location evidence="1">Cell inner membrane</location>
        <topology evidence="1">Multi-pass membrane protein</topology>
    </subcellularLocation>
</comment>
<keyword evidence="3" id="KW-0488">Methylation</keyword>
<evidence type="ECO:0000256" key="9">
    <source>
        <dbReference type="ARBA" id="ARBA00023224"/>
    </source>
</evidence>
<evidence type="ECO:0000256" key="1">
    <source>
        <dbReference type="ARBA" id="ARBA00004429"/>
    </source>
</evidence>
<dbReference type="NCBIfam" id="TIGR00229">
    <property type="entry name" value="sensory_box"/>
    <property type="match status" value="1"/>
</dbReference>
<dbReference type="Proteomes" id="UP000292639">
    <property type="component" value="Unassembled WGS sequence"/>
</dbReference>
<organism evidence="14 15">
    <name type="scientific">Stutzerimonas kirkiae</name>
    <dbReference type="NCBI Taxonomy" id="2211392"/>
    <lineage>
        <taxon>Bacteria</taxon>
        <taxon>Pseudomonadati</taxon>
        <taxon>Pseudomonadota</taxon>
        <taxon>Gammaproteobacteria</taxon>
        <taxon>Pseudomonadales</taxon>
        <taxon>Pseudomonadaceae</taxon>
        <taxon>Stutzerimonas</taxon>
    </lineage>
</organism>
<evidence type="ECO:0000256" key="6">
    <source>
        <dbReference type="ARBA" id="ARBA00022692"/>
    </source>
</evidence>
<dbReference type="GO" id="GO:0052131">
    <property type="term" value="P:positive aerotaxis"/>
    <property type="evidence" value="ECO:0007669"/>
    <property type="project" value="UniProtKB-ARBA"/>
</dbReference>
<evidence type="ECO:0000256" key="4">
    <source>
        <dbReference type="ARBA" id="ARBA00022500"/>
    </source>
</evidence>
<dbReference type="CDD" id="cd00130">
    <property type="entry name" value="PAS"/>
    <property type="match status" value="1"/>
</dbReference>
<dbReference type="FunFam" id="3.30.450.20:FF:000046">
    <property type="entry name" value="Aerotaxis sensor receptor"/>
    <property type="match status" value="1"/>
</dbReference>
<dbReference type="CDD" id="cd11386">
    <property type="entry name" value="MCP_signal"/>
    <property type="match status" value="1"/>
</dbReference>
<evidence type="ECO:0000313" key="14">
    <source>
        <dbReference type="EMBL" id="TBU94065.1"/>
    </source>
</evidence>
<dbReference type="InterPro" id="IPR004089">
    <property type="entry name" value="MCPsignal_dom"/>
</dbReference>
<dbReference type="EMBL" id="QJUP01000019">
    <property type="protein sequence ID" value="TBU94065.1"/>
    <property type="molecule type" value="Genomic_DNA"/>
</dbReference>
<gene>
    <name evidence="14" type="ORF">DNJ96_13580</name>
</gene>
<evidence type="ECO:0000256" key="10">
    <source>
        <dbReference type="ARBA" id="ARBA00029447"/>
    </source>
</evidence>
<proteinExistence type="inferred from homology"/>
<protein>
    <submittedName>
        <fullName evidence="14">Chemotaxis protein</fullName>
    </submittedName>
</protein>
<dbReference type="PANTHER" id="PTHR32089">
    <property type="entry name" value="METHYL-ACCEPTING CHEMOTAXIS PROTEIN MCPB"/>
    <property type="match status" value="1"/>
</dbReference>
<dbReference type="Gene3D" id="3.30.450.20">
    <property type="entry name" value="PAS domain"/>
    <property type="match status" value="1"/>
</dbReference>
<evidence type="ECO:0000256" key="11">
    <source>
        <dbReference type="PROSITE-ProRule" id="PRU00284"/>
    </source>
</evidence>
<evidence type="ECO:0000256" key="3">
    <source>
        <dbReference type="ARBA" id="ARBA00022481"/>
    </source>
</evidence>
<keyword evidence="2" id="KW-1003">Cell membrane</keyword>
<evidence type="ECO:0000259" key="12">
    <source>
        <dbReference type="PROSITE" id="PS50111"/>
    </source>
</evidence>
<reference evidence="14 15" key="1">
    <citation type="submission" date="2018-06" db="EMBL/GenBank/DDBJ databases">
        <title>Three novel Pseudomonas species isolated from symptomatic oak.</title>
        <authorList>
            <person name="Bueno-Gonzalez V."/>
            <person name="Brady C."/>
        </authorList>
    </citation>
    <scope>NUCLEOTIDE SEQUENCE [LARGE SCALE GENOMIC DNA]</scope>
    <source>
        <strain evidence="14 15">P17C</strain>
    </source>
</reference>
<dbReference type="PROSITE" id="PS50111">
    <property type="entry name" value="CHEMOTAXIS_TRANSDUC_2"/>
    <property type="match status" value="1"/>
</dbReference>
<dbReference type="InterPro" id="IPR035965">
    <property type="entry name" value="PAS-like_dom_sf"/>
</dbReference>
<keyword evidence="5" id="KW-0997">Cell inner membrane</keyword>
<dbReference type="FunFam" id="1.10.287.950:FF:000001">
    <property type="entry name" value="Methyl-accepting chemotaxis sensory transducer"/>
    <property type="match status" value="1"/>
</dbReference>
<name>A0A4Q9R4I4_9GAMM</name>
<dbReference type="SMART" id="SM00283">
    <property type="entry name" value="MA"/>
    <property type="match status" value="1"/>
</dbReference>
<dbReference type="Gene3D" id="1.10.287.950">
    <property type="entry name" value="Methyl-accepting chemotaxis protein"/>
    <property type="match status" value="1"/>
</dbReference>
<evidence type="ECO:0000259" key="13">
    <source>
        <dbReference type="PROSITE" id="PS50112"/>
    </source>
</evidence>
<keyword evidence="4" id="KW-0145">Chemotaxis</keyword>
<accession>A0A4Q9R4I4</accession>
<sequence length="571" mass="63530">MQHSSQAAYPRIRQRTILAASAWRYIGRCMKSAQRARRASRESMRNNQPITDNEVDFAHHARLITTTDLQGNITFANEDFVAVSGFSRQELVGQPHNIIRHPDMPAAAFADMWQALRAGRSWRGLVKNRCKNGDFYWVDAYVTPIMRNGETIEYQSVRTRPATAARQRADRLYPAWRQGRLPWHLRHRPQPWARRLLLLSVLPLLGLAALALSHDQPGLGAITIALAIASGAFTRYMLEPLRGLARTCRIQARHPLLTYLYKGRRDEWGDIGQALDDSHAQMSAIVSRLQNTCHYLQRSRDRSDDFLRQSNQAIQGQGQDVQQIAEAMQRLLDSQQQVLEASARSAETSSDSRQATLRGREQLDHMVQAIGSLAGSLHGARETTDALARRSEGIVKVIDVITAVAEQTNLLALNAAIEAARAGEAGRGFAVVADEVRALARRTHDSTREIREIVLGLEDDTQACVTAISNGVEASTQTVELARETDQSLGLILDTIGHIHQLASAVDQATHEQAAISQQTDQQMQTLRGSAQNAVEASREAGREADRLGWQVDNLNALAEHFNRQLQRTDG</sequence>
<comment type="similarity">
    <text evidence="10">Belongs to the methyl-accepting chemotaxis (MCP) protein family.</text>
</comment>
<dbReference type="InterPro" id="IPR000014">
    <property type="entry name" value="PAS"/>
</dbReference>
<dbReference type="SUPFAM" id="SSF55785">
    <property type="entry name" value="PYP-like sensor domain (PAS domain)"/>
    <property type="match status" value="1"/>
</dbReference>
<keyword evidence="15" id="KW-1185">Reference proteome</keyword>
<keyword evidence="8" id="KW-0472">Membrane</keyword>